<protein>
    <submittedName>
        <fullName evidence="1">Uncharacterized protein</fullName>
    </submittedName>
</protein>
<organism evidence="1 2">
    <name type="scientific">Mycena rosella</name>
    <name type="common">Pink bonnet</name>
    <name type="synonym">Agaricus rosellus</name>
    <dbReference type="NCBI Taxonomy" id="1033263"/>
    <lineage>
        <taxon>Eukaryota</taxon>
        <taxon>Fungi</taxon>
        <taxon>Dikarya</taxon>
        <taxon>Basidiomycota</taxon>
        <taxon>Agaricomycotina</taxon>
        <taxon>Agaricomycetes</taxon>
        <taxon>Agaricomycetidae</taxon>
        <taxon>Agaricales</taxon>
        <taxon>Marasmiineae</taxon>
        <taxon>Mycenaceae</taxon>
        <taxon>Mycena</taxon>
    </lineage>
</organism>
<dbReference type="EMBL" id="JARKIE010000034">
    <property type="protein sequence ID" value="KAJ7696601.1"/>
    <property type="molecule type" value="Genomic_DNA"/>
</dbReference>
<gene>
    <name evidence="1" type="ORF">B0H17DRAFT_402849</name>
</gene>
<dbReference type="Proteomes" id="UP001221757">
    <property type="component" value="Unassembled WGS sequence"/>
</dbReference>
<evidence type="ECO:0000313" key="2">
    <source>
        <dbReference type="Proteomes" id="UP001221757"/>
    </source>
</evidence>
<comment type="caution">
    <text evidence="1">The sequence shown here is derived from an EMBL/GenBank/DDBJ whole genome shotgun (WGS) entry which is preliminary data.</text>
</comment>
<dbReference type="AlphaFoldDB" id="A0AAD7GMX0"/>
<accession>A0AAD7GMX0</accession>
<evidence type="ECO:0000313" key="1">
    <source>
        <dbReference type="EMBL" id="KAJ7696601.1"/>
    </source>
</evidence>
<proteinExistence type="predicted"/>
<keyword evidence="2" id="KW-1185">Reference proteome</keyword>
<reference evidence="1" key="1">
    <citation type="submission" date="2023-03" db="EMBL/GenBank/DDBJ databases">
        <title>Massive genome expansion in bonnet fungi (Mycena s.s.) driven by repeated elements and novel gene families across ecological guilds.</title>
        <authorList>
            <consortium name="Lawrence Berkeley National Laboratory"/>
            <person name="Harder C.B."/>
            <person name="Miyauchi S."/>
            <person name="Viragh M."/>
            <person name="Kuo A."/>
            <person name="Thoen E."/>
            <person name="Andreopoulos B."/>
            <person name="Lu D."/>
            <person name="Skrede I."/>
            <person name="Drula E."/>
            <person name="Henrissat B."/>
            <person name="Morin E."/>
            <person name="Kohler A."/>
            <person name="Barry K."/>
            <person name="LaButti K."/>
            <person name="Morin E."/>
            <person name="Salamov A."/>
            <person name="Lipzen A."/>
            <person name="Mereny Z."/>
            <person name="Hegedus B."/>
            <person name="Baldrian P."/>
            <person name="Stursova M."/>
            <person name="Weitz H."/>
            <person name="Taylor A."/>
            <person name="Grigoriev I.V."/>
            <person name="Nagy L.G."/>
            <person name="Martin F."/>
            <person name="Kauserud H."/>
        </authorList>
    </citation>
    <scope>NUCLEOTIDE SEQUENCE</scope>
    <source>
        <strain evidence="1">CBHHK067</strain>
    </source>
</reference>
<name>A0AAD7GMX0_MYCRO</name>
<sequence length="115" mass="12269">MHLLVIPGFPGPLCGAGQSCGLSFFAPICYCCLLKFLSMLGTFAECTLLLFLCSEPGCTSGWFPGCGGSIISISLPLCMHWGACLIPFTMGSISLCPPFLIYLLCRICQSAYLNP</sequence>